<proteinExistence type="predicted"/>
<dbReference type="InterPro" id="IPR011547">
    <property type="entry name" value="SLC26A/SulP_dom"/>
</dbReference>
<evidence type="ECO:0000256" key="3">
    <source>
        <dbReference type="ARBA" id="ARBA00022989"/>
    </source>
</evidence>
<sequence length="154" mass="17245">MGSNIKSNFHTVSFAAPRGFATTFKSDLKETFFPDDPFKQFKKEKPLGRVKKAFQYFIPIFEWIPKYSLRMFQFDLLAGISPSLALPTFLKELSCHRPLDSKHVAVGTLGTSSLLIAETINKVASPEAQPALYLHLIFTVTFVTGIFQAALGLR</sequence>
<comment type="subcellular location">
    <subcellularLocation>
        <location evidence="1">Membrane</location>
        <topology evidence="1">Multi-pass membrane protein</topology>
    </subcellularLocation>
</comment>
<evidence type="ECO:0000256" key="2">
    <source>
        <dbReference type="ARBA" id="ARBA00022692"/>
    </source>
</evidence>
<evidence type="ECO:0000256" key="5">
    <source>
        <dbReference type="SAM" id="Phobius"/>
    </source>
</evidence>
<protein>
    <recommendedName>
        <fullName evidence="6">SLC26A/SulP transporter domain-containing protein</fullName>
    </recommendedName>
</protein>
<dbReference type="Proteomes" id="UP000507222">
    <property type="component" value="Unassembled WGS sequence"/>
</dbReference>
<reference evidence="7 8" key="1">
    <citation type="submission" date="2020-05" db="EMBL/GenBank/DDBJ databases">
        <authorList>
            <person name="Campoy J."/>
            <person name="Schneeberger K."/>
            <person name="Spophaly S."/>
        </authorList>
    </citation>
    <scope>NUCLEOTIDE SEQUENCE [LARGE SCALE GENOMIC DNA]</scope>
    <source>
        <strain evidence="7">PruArmRojPasFocal</strain>
    </source>
</reference>
<evidence type="ECO:0000256" key="4">
    <source>
        <dbReference type="ARBA" id="ARBA00023136"/>
    </source>
</evidence>
<keyword evidence="2 5" id="KW-0812">Transmembrane</keyword>
<dbReference type="AlphaFoldDB" id="A0A6J5VKP5"/>
<dbReference type="PANTHER" id="PTHR11814">
    <property type="entry name" value="SULFATE TRANSPORTER"/>
    <property type="match status" value="1"/>
</dbReference>
<organism evidence="7 8">
    <name type="scientific">Prunus armeniaca</name>
    <name type="common">Apricot</name>
    <name type="synonym">Armeniaca vulgaris</name>
    <dbReference type="NCBI Taxonomy" id="36596"/>
    <lineage>
        <taxon>Eukaryota</taxon>
        <taxon>Viridiplantae</taxon>
        <taxon>Streptophyta</taxon>
        <taxon>Embryophyta</taxon>
        <taxon>Tracheophyta</taxon>
        <taxon>Spermatophyta</taxon>
        <taxon>Magnoliopsida</taxon>
        <taxon>eudicotyledons</taxon>
        <taxon>Gunneridae</taxon>
        <taxon>Pentapetalae</taxon>
        <taxon>rosids</taxon>
        <taxon>fabids</taxon>
        <taxon>Rosales</taxon>
        <taxon>Rosaceae</taxon>
        <taxon>Amygdaloideae</taxon>
        <taxon>Amygdaleae</taxon>
        <taxon>Prunus</taxon>
    </lineage>
</organism>
<dbReference type="Pfam" id="PF00916">
    <property type="entry name" value="Sulfate_transp"/>
    <property type="match status" value="1"/>
</dbReference>
<evidence type="ECO:0000313" key="8">
    <source>
        <dbReference type="Proteomes" id="UP000507222"/>
    </source>
</evidence>
<feature type="domain" description="SLC26A/SulP transporter" evidence="6">
    <location>
        <begin position="101"/>
        <end position="153"/>
    </location>
</feature>
<keyword evidence="3 5" id="KW-1133">Transmembrane helix</keyword>
<dbReference type="EMBL" id="CAEKDK010000007">
    <property type="protein sequence ID" value="CAB4288464.1"/>
    <property type="molecule type" value="Genomic_DNA"/>
</dbReference>
<feature type="transmembrane region" description="Helical" evidence="5">
    <location>
        <begin position="132"/>
        <end position="153"/>
    </location>
</feature>
<dbReference type="GO" id="GO:0055085">
    <property type="term" value="P:transmembrane transport"/>
    <property type="evidence" value="ECO:0007669"/>
    <property type="project" value="InterPro"/>
</dbReference>
<name>A0A6J5VKP5_PRUAR</name>
<evidence type="ECO:0000259" key="6">
    <source>
        <dbReference type="Pfam" id="PF00916"/>
    </source>
</evidence>
<gene>
    <name evidence="7" type="ORF">CURHAP_LOCUS46643</name>
</gene>
<evidence type="ECO:0000256" key="1">
    <source>
        <dbReference type="ARBA" id="ARBA00004141"/>
    </source>
</evidence>
<dbReference type="GO" id="GO:0016020">
    <property type="term" value="C:membrane"/>
    <property type="evidence" value="ECO:0007669"/>
    <property type="project" value="UniProtKB-SubCell"/>
</dbReference>
<accession>A0A6J5VKP5</accession>
<dbReference type="InterPro" id="IPR001902">
    <property type="entry name" value="SLC26A/SulP_fam"/>
</dbReference>
<keyword evidence="4 5" id="KW-0472">Membrane</keyword>
<evidence type="ECO:0000313" key="7">
    <source>
        <dbReference type="EMBL" id="CAB4288464.1"/>
    </source>
</evidence>